<protein>
    <submittedName>
        <fullName evidence="2">General secretion pathway protein</fullName>
    </submittedName>
</protein>
<accession>A0A6L9ECX1</accession>
<dbReference type="EMBL" id="WXYO01000004">
    <property type="protein sequence ID" value="NAS12388.1"/>
    <property type="molecule type" value="Genomic_DNA"/>
</dbReference>
<feature type="transmembrane region" description="Helical" evidence="1">
    <location>
        <begin position="132"/>
        <end position="154"/>
    </location>
</feature>
<reference evidence="2 3" key="1">
    <citation type="submission" date="2020-01" db="EMBL/GenBank/DDBJ databases">
        <title>Bacteria diversity of Porities sp.</title>
        <authorList>
            <person name="Wang G."/>
        </authorList>
    </citation>
    <scope>NUCLEOTIDE SEQUENCE [LARGE SCALE GENOMIC DNA]</scope>
    <source>
        <strain evidence="2 3">R33</strain>
    </source>
</reference>
<keyword evidence="1" id="KW-0472">Membrane</keyword>
<gene>
    <name evidence="2" type="ORF">GTQ38_10280</name>
</gene>
<dbReference type="RefSeq" id="WP_161435419.1">
    <property type="nucleotide sequence ID" value="NZ_WXYO01000004.1"/>
</dbReference>
<evidence type="ECO:0000313" key="3">
    <source>
        <dbReference type="Proteomes" id="UP000475249"/>
    </source>
</evidence>
<feature type="transmembrane region" description="Helical" evidence="1">
    <location>
        <begin position="26"/>
        <end position="43"/>
    </location>
</feature>
<keyword evidence="1" id="KW-0812">Transmembrane</keyword>
<dbReference type="Proteomes" id="UP000475249">
    <property type="component" value="Unassembled WGS sequence"/>
</dbReference>
<keyword evidence="1" id="KW-1133">Transmembrane helix</keyword>
<keyword evidence="3" id="KW-1185">Reference proteome</keyword>
<feature type="transmembrane region" description="Helical" evidence="1">
    <location>
        <begin position="50"/>
        <end position="71"/>
    </location>
</feature>
<sequence>MIFLKLSIALLCGSIAVQDFRERAVLWILFPLTAALLATLYLKSTFLQDFLWNIFTNLILVSFMILILYIYTHFIRGKAFLNHSIGLGDVLFFYAFALGFPTFTFVTLFVCSLLFSLFFFSLARKRLTNKTIPLAGLMGLFLTGLMLTSLIPGLPSLYTL</sequence>
<comment type="caution">
    <text evidence="2">The sequence shown here is derived from an EMBL/GenBank/DDBJ whole genome shotgun (WGS) entry which is preliminary data.</text>
</comment>
<name>A0A6L9ECX1_9FLAO</name>
<proteinExistence type="predicted"/>
<feature type="transmembrane region" description="Helical" evidence="1">
    <location>
        <begin position="91"/>
        <end position="120"/>
    </location>
</feature>
<evidence type="ECO:0000313" key="2">
    <source>
        <dbReference type="EMBL" id="NAS12388.1"/>
    </source>
</evidence>
<evidence type="ECO:0000256" key="1">
    <source>
        <dbReference type="SAM" id="Phobius"/>
    </source>
</evidence>
<organism evidence="2 3">
    <name type="scientific">Poritiphilus flavus</name>
    <dbReference type="NCBI Taxonomy" id="2697053"/>
    <lineage>
        <taxon>Bacteria</taxon>
        <taxon>Pseudomonadati</taxon>
        <taxon>Bacteroidota</taxon>
        <taxon>Flavobacteriia</taxon>
        <taxon>Flavobacteriales</taxon>
        <taxon>Flavobacteriaceae</taxon>
        <taxon>Poritiphilus</taxon>
    </lineage>
</organism>
<dbReference type="AlphaFoldDB" id="A0A6L9ECX1"/>